<evidence type="ECO:0000313" key="2">
    <source>
        <dbReference type="EMBL" id="CAB4167527.1"/>
    </source>
</evidence>
<organism evidence="4">
    <name type="scientific">uncultured Caudovirales phage</name>
    <dbReference type="NCBI Taxonomy" id="2100421"/>
    <lineage>
        <taxon>Viruses</taxon>
        <taxon>Duplodnaviria</taxon>
        <taxon>Heunggongvirae</taxon>
        <taxon>Uroviricota</taxon>
        <taxon>Caudoviricetes</taxon>
        <taxon>Peduoviridae</taxon>
        <taxon>Maltschvirus</taxon>
        <taxon>Maltschvirus maltsch</taxon>
    </lineage>
</organism>
<sequence>MIKKPLRKVPKDKESGLPKKYVAGLSKSTAKARATHFDKANKLSDSDPRAYKPAPGDATAKTKTSKHTLKYRAMYGKT</sequence>
<evidence type="ECO:0000256" key="1">
    <source>
        <dbReference type="SAM" id="MobiDB-lite"/>
    </source>
</evidence>
<dbReference type="EMBL" id="LR797251">
    <property type="protein sequence ID" value="CAB4196466.1"/>
    <property type="molecule type" value="Genomic_DNA"/>
</dbReference>
<dbReference type="EMBL" id="LR796816">
    <property type="protein sequence ID" value="CAB4167527.1"/>
    <property type="molecule type" value="Genomic_DNA"/>
</dbReference>
<dbReference type="EMBL" id="LR796826">
    <property type="protein sequence ID" value="CAB4168469.1"/>
    <property type="molecule type" value="Genomic_DNA"/>
</dbReference>
<feature type="region of interest" description="Disordered" evidence="1">
    <location>
        <begin position="1"/>
        <end position="78"/>
    </location>
</feature>
<evidence type="ECO:0000313" key="4">
    <source>
        <dbReference type="EMBL" id="CAB4196466.1"/>
    </source>
</evidence>
<dbReference type="EMBL" id="LR797357">
    <property type="protein sequence ID" value="CAB4205299.1"/>
    <property type="molecule type" value="Genomic_DNA"/>
</dbReference>
<evidence type="ECO:0000313" key="3">
    <source>
        <dbReference type="EMBL" id="CAB4168469.1"/>
    </source>
</evidence>
<feature type="compositionally biased region" description="Basic and acidic residues" evidence="1">
    <location>
        <begin position="35"/>
        <end position="50"/>
    </location>
</feature>
<protein>
    <submittedName>
        <fullName evidence="4">Uncharacterized protein</fullName>
    </submittedName>
</protein>
<reference evidence="4" key="1">
    <citation type="submission" date="2020-05" db="EMBL/GenBank/DDBJ databases">
        <authorList>
            <person name="Chiriac C."/>
            <person name="Salcher M."/>
            <person name="Ghai R."/>
            <person name="Kavagutti S V."/>
        </authorList>
    </citation>
    <scope>NUCLEOTIDE SEQUENCE</scope>
</reference>
<proteinExistence type="predicted"/>
<evidence type="ECO:0000313" key="5">
    <source>
        <dbReference type="EMBL" id="CAB4205299.1"/>
    </source>
</evidence>
<gene>
    <name evidence="4" type="ORF">UFOVP1292_70</name>
    <name evidence="5" type="ORF">UFOVP1411_61</name>
    <name evidence="2" type="ORF">UFOVP859_25</name>
    <name evidence="3" type="ORF">UFOVP882_22</name>
</gene>
<name>A0A6J5RQB8_9CAUD</name>
<accession>A0A6J5RQB8</accession>